<evidence type="ECO:0000256" key="5">
    <source>
        <dbReference type="ARBA" id="ARBA00022679"/>
    </source>
</evidence>
<proteinExistence type="predicted"/>
<evidence type="ECO:0000256" key="6">
    <source>
        <dbReference type="ARBA" id="ARBA00022683"/>
    </source>
</evidence>
<dbReference type="InterPro" id="IPR002178">
    <property type="entry name" value="PTS_EIIA_type-2_dom"/>
</dbReference>
<evidence type="ECO:0000313" key="13">
    <source>
        <dbReference type="Proteomes" id="UP000464658"/>
    </source>
</evidence>
<keyword evidence="3" id="KW-0963">Cytoplasm</keyword>
<feature type="domain" description="PTS EIIA type-2" evidence="11">
    <location>
        <begin position="4"/>
        <end position="107"/>
    </location>
</feature>
<protein>
    <recommendedName>
        <fullName evidence="9">Ascorbate-specific PTS system EIIA component</fullName>
    </recommendedName>
    <alternativeName>
        <fullName evidence="10">Ascorbate-specific phosphotransferase enzyme IIA component</fullName>
    </alternativeName>
</protein>
<keyword evidence="2" id="KW-0813">Transport</keyword>
<dbReference type="SUPFAM" id="SSF55804">
    <property type="entry name" value="Phoshotransferase/anion transport protein"/>
    <property type="match status" value="1"/>
</dbReference>
<keyword evidence="4" id="KW-0597">Phosphoprotein</keyword>
<evidence type="ECO:0000259" key="11">
    <source>
        <dbReference type="PROSITE" id="PS51094"/>
    </source>
</evidence>
<organism evidence="12 13">
    <name type="scientific">Bacillus safensis</name>
    <dbReference type="NCBI Taxonomy" id="561879"/>
    <lineage>
        <taxon>Bacteria</taxon>
        <taxon>Bacillati</taxon>
        <taxon>Bacillota</taxon>
        <taxon>Bacilli</taxon>
        <taxon>Bacillales</taxon>
        <taxon>Bacillaceae</taxon>
        <taxon>Bacillus</taxon>
    </lineage>
</organism>
<dbReference type="GO" id="GO:0009401">
    <property type="term" value="P:phosphoenolpyruvate-dependent sugar phosphotransferase system"/>
    <property type="evidence" value="ECO:0007669"/>
    <property type="project" value="UniProtKB-KW"/>
</dbReference>
<evidence type="ECO:0000256" key="8">
    <source>
        <dbReference type="ARBA" id="ARBA00037387"/>
    </source>
</evidence>
<sequence>MLKDLLTEQTIKLHQTADTWQRGDYKSGAAFLLDQNAIKPSYVEAMIQSVHQNGPYIVIAPQVAIPHARPEDGVNKLSMTLMSFKQPISFSKDGKKKGAACHCVSCH</sequence>
<evidence type="ECO:0000313" key="12">
    <source>
        <dbReference type="EMBL" id="BBP89846.1"/>
    </source>
</evidence>
<name>A0A5S9ME61_BACIA</name>
<keyword evidence="5" id="KW-0808">Transferase</keyword>
<gene>
    <name evidence="12" type="ORF">BsIDN1_34640</name>
</gene>
<dbReference type="Proteomes" id="UP000464658">
    <property type="component" value="Chromosome"/>
</dbReference>
<dbReference type="GO" id="GO:0016301">
    <property type="term" value="F:kinase activity"/>
    <property type="evidence" value="ECO:0007669"/>
    <property type="project" value="UniProtKB-KW"/>
</dbReference>
<dbReference type="PANTHER" id="PTHR36203:SF1">
    <property type="entry name" value="ASCORBATE-SPECIFIC PTS SYSTEM EIIA COMPONENT"/>
    <property type="match status" value="1"/>
</dbReference>
<dbReference type="Gene3D" id="3.40.930.10">
    <property type="entry name" value="Mannitol-specific EII, Chain A"/>
    <property type="match status" value="1"/>
</dbReference>
<evidence type="ECO:0000256" key="2">
    <source>
        <dbReference type="ARBA" id="ARBA00022448"/>
    </source>
</evidence>
<dbReference type="EMBL" id="AP021906">
    <property type="protein sequence ID" value="BBP89846.1"/>
    <property type="molecule type" value="Genomic_DNA"/>
</dbReference>
<evidence type="ECO:0000256" key="4">
    <source>
        <dbReference type="ARBA" id="ARBA00022553"/>
    </source>
</evidence>
<dbReference type="GO" id="GO:0005737">
    <property type="term" value="C:cytoplasm"/>
    <property type="evidence" value="ECO:0007669"/>
    <property type="project" value="UniProtKB-SubCell"/>
</dbReference>
<dbReference type="InterPro" id="IPR016152">
    <property type="entry name" value="PTrfase/Anion_transptr"/>
</dbReference>
<comment type="function">
    <text evidence="8">The phosphoenolpyruvate-dependent sugar phosphotransferase system (sugar PTS), a major carbohydrate active transport system, catalyzes the phosphorylation of incoming sugar substrates concomitantly with their translocation across the cell membrane. The enzyme II UlaABC PTS system is involved in ascorbate transport.</text>
</comment>
<dbReference type="Pfam" id="PF00359">
    <property type="entry name" value="PTS_EIIA_2"/>
    <property type="match status" value="1"/>
</dbReference>
<evidence type="ECO:0000256" key="1">
    <source>
        <dbReference type="ARBA" id="ARBA00004496"/>
    </source>
</evidence>
<dbReference type="InterPro" id="IPR051351">
    <property type="entry name" value="Ascorbate-PTS_EIIA_comp"/>
</dbReference>
<dbReference type="AlphaFoldDB" id="A0A5S9ME61"/>
<evidence type="ECO:0000256" key="10">
    <source>
        <dbReference type="ARBA" id="ARBA00042072"/>
    </source>
</evidence>
<dbReference type="PROSITE" id="PS51094">
    <property type="entry name" value="PTS_EIIA_TYPE_2"/>
    <property type="match status" value="1"/>
</dbReference>
<evidence type="ECO:0000256" key="7">
    <source>
        <dbReference type="ARBA" id="ARBA00022777"/>
    </source>
</evidence>
<comment type="subcellular location">
    <subcellularLocation>
        <location evidence="1">Cytoplasm</location>
    </subcellularLocation>
</comment>
<dbReference type="PANTHER" id="PTHR36203">
    <property type="entry name" value="ASCORBATE-SPECIFIC PTS SYSTEM EIIA COMPONENT"/>
    <property type="match status" value="1"/>
</dbReference>
<reference evidence="12 13" key="1">
    <citation type="submission" date="2019-12" db="EMBL/GenBank/DDBJ databases">
        <title>Full genome sequence of a Bacillus safensis strain isolated from commercially available natto in Indonesia.</title>
        <authorList>
            <person name="Yoshida M."/>
            <person name="Uomi M."/>
            <person name="Waturangi D."/>
            <person name="Ekaputri J.J."/>
            <person name="Setiamarga D.H.E."/>
        </authorList>
    </citation>
    <scope>NUCLEOTIDE SEQUENCE [LARGE SCALE GENOMIC DNA]</scope>
    <source>
        <strain evidence="12 13">IDN1</strain>
    </source>
</reference>
<accession>A0A5S9ME61</accession>
<evidence type="ECO:0000256" key="3">
    <source>
        <dbReference type="ARBA" id="ARBA00022490"/>
    </source>
</evidence>
<dbReference type="PROSITE" id="PS00372">
    <property type="entry name" value="PTS_EIIA_TYPE_2_HIS"/>
    <property type="match status" value="1"/>
</dbReference>
<evidence type="ECO:0000256" key="9">
    <source>
        <dbReference type="ARBA" id="ARBA00041175"/>
    </source>
</evidence>
<keyword evidence="6" id="KW-0598">Phosphotransferase system</keyword>
<keyword evidence="7" id="KW-0418">Kinase</keyword>